<evidence type="ECO:0000256" key="2">
    <source>
        <dbReference type="ARBA" id="ARBA00004734"/>
    </source>
</evidence>
<dbReference type="CDD" id="cd01360">
    <property type="entry name" value="Adenylsuccinate_lyase_1"/>
    <property type="match status" value="1"/>
</dbReference>
<dbReference type="PRINTS" id="PR00145">
    <property type="entry name" value="ARGSUCLYASE"/>
</dbReference>
<comment type="similarity">
    <text evidence="3 12">Belongs to the lyase 1 family. Adenylosuccinate lyase subfamily.</text>
</comment>
<evidence type="ECO:0000259" key="14">
    <source>
        <dbReference type="SMART" id="SM00998"/>
    </source>
</evidence>
<dbReference type="Gene3D" id="1.10.40.30">
    <property type="entry name" value="Fumarase/aspartase (C-terminal domain)"/>
    <property type="match status" value="1"/>
</dbReference>
<dbReference type="Gene3D" id="1.20.200.10">
    <property type="entry name" value="Fumarase/aspartase (Central domain)"/>
    <property type="match status" value="1"/>
</dbReference>
<evidence type="ECO:0000256" key="10">
    <source>
        <dbReference type="ARBA" id="ARBA00049115"/>
    </source>
</evidence>
<evidence type="ECO:0000256" key="6">
    <source>
        <dbReference type="ARBA" id="ARBA00022755"/>
    </source>
</evidence>
<dbReference type="InterPro" id="IPR019468">
    <property type="entry name" value="AdenyloSucc_lyase_C"/>
</dbReference>
<dbReference type="Pfam" id="PF00206">
    <property type="entry name" value="Lyase_1"/>
    <property type="match status" value="1"/>
</dbReference>
<dbReference type="eggNOG" id="COG0015">
    <property type="taxonomic scope" value="Bacteria"/>
</dbReference>
<evidence type="ECO:0000256" key="3">
    <source>
        <dbReference type="ARBA" id="ARBA00008273"/>
    </source>
</evidence>
<dbReference type="InterPro" id="IPR000362">
    <property type="entry name" value="Fumarate_lyase_fam"/>
</dbReference>
<dbReference type="RefSeq" id="WP_014449323.1">
    <property type="nucleotide sequence ID" value="NC_017094.1"/>
</dbReference>
<dbReference type="GO" id="GO:0004018">
    <property type="term" value="F:N6-(1,2-dicarboxyethyl)AMP AMP-lyase (fumarate-forming) activity"/>
    <property type="evidence" value="ECO:0007669"/>
    <property type="project" value="UniProtKB-UniRule"/>
</dbReference>
<dbReference type="UniPathway" id="UPA00075">
    <property type="reaction ID" value="UER00336"/>
</dbReference>
<dbReference type="InterPro" id="IPR008948">
    <property type="entry name" value="L-Aspartase-like"/>
</dbReference>
<evidence type="ECO:0000256" key="1">
    <source>
        <dbReference type="ARBA" id="ARBA00004706"/>
    </source>
</evidence>
<dbReference type="EMBL" id="AP012342">
    <property type="protein sequence ID" value="BAM06833.1"/>
    <property type="molecule type" value="Genomic_DNA"/>
</dbReference>
<evidence type="ECO:0000313" key="16">
    <source>
        <dbReference type="Proteomes" id="UP000007382"/>
    </source>
</evidence>
<protein>
    <recommendedName>
        <fullName evidence="5 11">Adenylosuccinate lyase</fullName>
        <shortName evidence="12">ASL</shortName>
        <ecNumber evidence="4 11">4.3.2.2</ecNumber>
    </recommendedName>
    <alternativeName>
        <fullName evidence="9 12">Adenylosuccinase</fullName>
    </alternativeName>
</protein>
<evidence type="ECO:0000256" key="11">
    <source>
        <dbReference type="NCBIfam" id="TIGR00928"/>
    </source>
</evidence>
<gene>
    <name evidence="15" type="ordered locus">LFE_1142</name>
</gene>
<dbReference type="SMART" id="SM00998">
    <property type="entry name" value="ADSL_C"/>
    <property type="match status" value="1"/>
</dbReference>
<feature type="domain" description="Adenylosuccinate lyase C-terminal" evidence="14">
    <location>
        <begin position="351"/>
        <end position="431"/>
    </location>
</feature>
<dbReference type="STRING" id="1162668.LFE_1142"/>
<dbReference type="NCBIfam" id="TIGR00928">
    <property type="entry name" value="purB"/>
    <property type="match status" value="1"/>
</dbReference>
<dbReference type="SUPFAM" id="SSF48557">
    <property type="entry name" value="L-aspartase-like"/>
    <property type="match status" value="1"/>
</dbReference>
<dbReference type="PRINTS" id="PR00149">
    <property type="entry name" value="FUMRATELYASE"/>
</dbReference>
<keyword evidence="7 12" id="KW-0456">Lyase</keyword>
<dbReference type="GO" id="GO:0044208">
    <property type="term" value="P:'de novo' AMP biosynthetic process"/>
    <property type="evidence" value="ECO:0007669"/>
    <property type="project" value="UniProtKB-UniPathway"/>
</dbReference>
<evidence type="ECO:0000256" key="4">
    <source>
        <dbReference type="ARBA" id="ARBA00012339"/>
    </source>
</evidence>
<dbReference type="PATRIC" id="fig|1162668.3.peg.1324"/>
<dbReference type="InterPro" id="IPR020557">
    <property type="entry name" value="Fumarate_lyase_CS"/>
</dbReference>
<dbReference type="GO" id="GO:0006189">
    <property type="term" value="P:'de novo' IMP biosynthetic process"/>
    <property type="evidence" value="ECO:0007669"/>
    <property type="project" value="UniProtKB-UniPathway"/>
</dbReference>
<evidence type="ECO:0000256" key="8">
    <source>
        <dbReference type="ARBA" id="ARBA00024477"/>
    </source>
</evidence>
<dbReference type="InterPro" id="IPR022761">
    <property type="entry name" value="Fumarate_lyase_N"/>
</dbReference>
<dbReference type="PANTHER" id="PTHR43172:SF1">
    <property type="entry name" value="ADENYLOSUCCINATE LYASE"/>
    <property type="match status" value="1"/>
</dbReference>
<reference evidence="15 16" key="1">
    <citation type="journal article" date="2012" name="J. Bacteriol.">
        <title>Complete Genome Sequence of Leptospirillum ferrooxidans Strain C2-3, Isolated from a Fresh Volcanic Ash Deposit on the Island of Miyake, Japan.</title>
        <authorList>
            <person name="Fujimura R."/>
            <person name="Sato Y."/>
            <person name="Nishizawa T."/>
            <person name="Oshima K."/>
            <person name="Kim S.-W."/>
            <person name="Hattori M."/>
            <person name="Kamijo T."/>
            <person name="Ohta H."/>
        </authorList>
    </citation>
    <scope>NUCLEOTIDE SEQUENCE [LARGE SCALE GENOMIC DNA]</scope>
    <source>
        <strain evidence="15 16">C2-3</strain>
    </source>
</reference>
<feature type="region of interest" description="Disordered" evidence="13">
    <location>
        <begin position="252"/>
        <end position="273"/>
    </location>
</feature>
<evidence type="ECO:0000256" key="9">
    <source>
        <dbReference type="ARBA" id="ARBA00030717"/>
    </source>
</evidence>
<keyword evidence="6 12" id="KW-0658">Purine biosynthesis</keyword>
<dbReference type="Proteomes" id="UP000007382">
    <property type="component" value="Chromosome"/>
</dbReference>
<reference evidence="16" key="2">
    <citation type="submission" date="2012-03" db="EMBL/GenBank/DDBJ databases">
        <title>The complete genome sequence of the pioneer microbe on fresh volcanic deposit, Leptospirillum ferrooxidans strain C2-3.</title>
        <authorList>
            <person name="Fujimura R."/>
            <person name="Sato Y."/>
            <person name="Nishizawa T."/>
            <person name="Nanba K."/>
            <person name="Oshima K."/>
            <person name="Hattori M."/>
            <person name="Kamijo T."/>
            <person name="Ohta H."/>
        </authorList>
    </citation>
    <scope>NUCLEOTIDE SEQUENCE [LARGE SCALE GENOMIC DNA]</scope>
    <source>
        <strain evidence="16">C2-3</strain>
    </source>
</reference>
<evidence type="ECO:0000313" key="15">
    <source>
        <dbReference type="EMBL" id="BAM06833.1"/>
    </source>
</evidence>
<dbReference type="Pfam" id="PF10397">
    <property type="entry name" value="ADSL_C"/>
    <property type="match status" value="1"/>
</dbReference>
<evidence type="ECO:0000256" key="13">
    <source>
        <dbReference type="SAM" id="MobiDB-lite"/>
    </source>
</evidence>
<evidence type="ECO:0000256" key="7">
    <source>
        <dbReference type="ARBA" id="ARBA00023239"/>
    </source>
</evidence>
<dbReference type="KEGG" id="lfc:LFE_1142"/>
<evidence type="ECO:0000256" key="12">
    <source>
        <dbReference type="RuleBase" id="RU361172"/>
    </source>
</evidence>
<organism evidence="15 16">
    <name type="scientific">Leptospirillum ferrooxidans (strain C2-3)</name>
    <dbReference type="NCBI Taxonomy" id="1162668"/>
    <lineage>
        <taxon>Bacteria</taxon>
        <taxon>Pseudomonadati</taxon>
        <taxon>Nitrospirota</taxon>
        <taxon>Nitrospiria</taxon>
        <taxon>Nitrospirales</taxon>
        <taxon>Nitrospiraceae</taxon>
        <taxon>Leptospirillum</taxon>
    </lineage>
</organism>
<comment type="catalytic activity">
    <reaction evidence="8">
        <text>(2S)-2-[5-amino-1-(5-phospho-beta-D-ribosyl)imidazole-4-carboxamido]succinate = 5-amino-1-(5-phospho-beta-D-ribosyl)imidazole-4-carboxamide + fumarate</text>
        <dbReference type="Rhea" id="RHEA:23920"/>
        <dbReference type="ChEBI" id="CHEBI:29806"/>
        <dbReference type="ChEBI" id="CHEBI:58443"/>
        <dbReference type="ChEBI" id="CHEBI:58475"/>
        <dbReference type="EC" id="4.3.2.2"/>
    </reaction>
    <physiologicalReaction direction="left-to-right" evidence="8">
        <dbReference type="Rhea" id="RHEA:23921"/>
    </physiologicalReaction>
</comment>
<accession>I0INI4</accession>
<evidence type="ECO:0000256" key="5">
    <source>
        <dbReference type="ARBA" id="ARBA00017058"/>
    </source>
</evidence>
<comment type="pathway">
    <text evidence="2 12">Purine metabolism; AMP biosynthesis via de novo pathway; AMP from IMP: step 2/2.</text>
</comment>
<dbReference type="FunFam" id="1.20.200.10:FF:000008">
    <property type="entry name" value="Adenylosuccinate lyase"/>
    <property type="match status" value="1"/>
</dbReference>
<comment type="catalytic activity">
    <reaction evidence="10">
        <text>N(6)-(1,2-dicarboxyethyl)-AMP = fumarate + AMP</text>
        <dbReference type="Rhea" id="RHEA:16853"/>
        <dbReference type="ChEBI" id="CHEBI:29806"/>
        <dbReference type="ChEBI" id="CHEBI:57567"/>
        <dbReference type="ChEBI" id="CHEBI:456215"/>
        <dbReference type="EC" id="4.3.2.2"/>
    </reaction>
    <physiologicalReaction direction="left-to-right" evidence="10">
        <dbReference type="Rhea" id="RHEA:16854"/>
    </physiologicalReaction>
</comment>
<dbReference type="InterPro" id="IPR004769">
    <property type="entry name" value="Pur_lyase"/>
</dbReference>
<dbReference type="AlphaFoldDB" id="I0INI4"/>
<dbReference type="Gene3D" id="1.10.275.10">
    <property type="entry name" value="Fumarase/aspartase (N-terminal domain)"/>
    <property type="match status" value="1"/>
</dbReference>
<proteinExistence type="inferred from homology"/>
<dbReference type="PROSITE" id="PS00163">
    <property type="entry name" value="FUMARATE_LYASES"/>
    <property type="match status" value="1"/>
</dbReference>
<comment type="pathway">
    <text evidence="1 12">Purine metabolism; IMP biosynthesis via de novo pathway; 5-amino-1-(5-phospho-D-ribosyl)imidazole-4-carboxamide from 5-amino-1-(5-phospho-D-ribosyl)imidazole-4-carboxylate: step 2/2.</text>
</comment>
<dbReference type="GO" id="GO:0005829">
    <property type="term" value="C:cytosol"/>
    <property type="evidence" value="ECO:0007669"/>
    <property type="project" value="TreeGrafter"/>
</dbReference>
<dbReference type="GO" id="GO:0070626">
    <property type="term" value="F:(S)-2-(5-amino-1-(5-phospho-D-ribosyl)imidazole-4-carboxamido) succinate lyase (fumarate-forming) activity"/>
    <property type="evidence" value="ECO:0007669"/>
    <property type="project" value="TreeGrafter"/>
</dbReference>
<keyword evidence="16" id="KW-1185">Reference proteome</keyword>
<dbReference type="InterPro" id="IPR024083">
    <property type="entry name" value="Fumarase/histidase_N"/>
</dbReference>
<dbReference type="HOGENOM" id="CLU_030949_0_1_0"/>
<sequence>MIDRYTRPVMRAIFDVDHRLEVMFHVEKVSAKVLAEKGIIDQQKVSELLGAKVRLDPKRMDEIEQTTRHDIISFLTMISEQLPEGARSILHYGMTSQDLIDTAGALVYLEAIDQIQHSLDAFKSILKEQALAHKNTLMVGRTHGIHGEPIVFGVKFLSWYAEMERHSERLSHARRTMSVGKMSGAMGTAVHISPSLETAILSDLSLKPESMATQVVARDRHAELFSTLALIGSGLERIAVEIRHLQRTEVREAEEPFRPGQKGSSAMPHKRNPIGSENITGLARLLRSYSQAAFENVALWHERDISHSSVERVIGPDAFGLLDYMLVRLGGILKDLIIYPERMKQNLEMTRGLVYSQSVLLALTRAGLPRETAYKIVQDAAMQTWSGTNDLLTNLKIHVDMPASFPESELLAAFDPAPFLSGLDEIYDRVLGEHHHHSGNEGC</sequence>
<dbReference type="OrthoDB" id="9768878at2"/>
<dbReference type="EC" id="4.3.2.2" evidence="4 11"/>
<dbReference type="PANTHER" id="PTHR43172">
    <property type="entry name" value="ADENYLOSUCCINATE LYASE"/>
    <property type="match status" value="1"/>
</dbReference>
<name>I0INI4_LEPFC</name>
<dbReference type="UniPathway" id="UPA00074">
    <property type="reaction ID" value="UER00132"/>
</dbReference>